<gene>
    <name evidence="1" type="ORF">A2758_01240</name>
</gene>
<evidence type="ECO:0000313" key="2">
    <source>
        <dbReference type="Proteomes" id="UP000178612"/>
    </source>
</evidence>
<protein>
    <submittedName>
        <fullName evidence="1">Uncharacterized protein</fullName>
    </submittedName>
</protein>
<evidence type="ECO:0000313" key="1">
    <source>
        <dbReference type="EMBL" id="OHA91882.1"/>
    </source>
</evidence>
<accession>A0A1G2T419</accession>
<sequence length="247" mass="29348">MDKDEFENWMAALEGSSGHKKVINYIRALADTKEFKDFITRMREKYEIPAGGLKDEQQTVPPPEWVQKHSYDEYRKLASEASKFAQTYHLHHLDGEETIVHYIFYDELVFYSNHNAFNLCIVSDIPMEKDEPFSKITQEDDDRLFPIAIRVSPYATLRDILDFVKRVYKHEIVFLQNNYKEKGVRLGKFKERKGKIRERNDFIYSHRDLPRKQIVPLVHERFGKDNILDVGHIGKIISLEKKRRKEL</sequence>
<reference evidence="1 2" key="1">
    <citation type="journal article" date="2016" name="Nat. Commun.">
        <title>Thousands of microbial genomes shed light on interconnected biogeochemical processes in an aquifer system.</title>
        <authorList>
            <person name="Anantharaman K."/>
            <person name="Brown C.T."/>
            <person name="Hug L.A."/>
            <person name="Sharon I."/>
            <person name="Castelle C.J."/>
            <person name="Probst A.J."/>
            <person name="Thomas B.C."/>
            <person name="Singh A."/>
            <person name="Wilkins M.J."/>
            <person name="Karaoz U."/>
            <person name="Brodie E.L."/>
            <person name="Williams K.H."/>
            <person name="Hubbard S.S."/>
            <person name="Banfield J.F."/>
        </authorList>
    </citation>
    <scope>NUCLEOTIDE SEQUENCE [LARGE SCALE GENOMIC DNA]</scope>
</reference>
<dbReference type="Proteomes" id="UP000178612">
    <property type="component" value="Unassembled WGS sequence"/>
</dbReference>
<dbReference type="EMBL" id="MHVJ01000004">
    <property type="protein sequence ID" value="OHA91882.1"/>
    <property type="molecule type" value="Genomic_DNA"/>
</dbReference>
<name>A0A1G2T419_9BACT</name>
<comment type="caution">
    <text evidence="1">The sequence shown here is derived from an EMBL/GenBank/DDBJ whole genome shotgun (WGS) entry which is preliminary data.</text>
</comment>
<organism evidence="1 2">
    <name type="scientific">Candidatus Zambryskibacteria bacterium RIFCSPHIGHO2_01_FULL_49_18</name>
    <dbReference type="NCBI Taxonomy" id="1802740"/>
    <lineage>
        <taxon>Bacteria</taxon>
        <taxon>Candidatus Zambryskiibacteriota</taxon>
    </lineage>
</organism>
<proteinExistence type="predicted"/>
<dbReference type="AlphaFoldDB" id="A0A1G2T419"/>